<name>A0ABZ2NFA8_9BACI</name>
<accession>A0ABZ2NFA8</accession>
<gene>
    <name evidence="1" type="ORF">WCV65_15305</name>
</gene>
<keyword evidence="2" id="KW-1185">Reference proteome</keyword>
<dbReference type="InterPro" id="IPR018695">
    <property type="entry name" value="DUF2194"/>
</dbReference>
<dbReference type="Proteomes" id="UP001377337">
    <property type="component" value="Chromosome"/>
</dbReference>
<evidence type="ECO:0000313" key="1">
    <source>
        <dbReference type="EMBL" id="WXB95915.1"/>
    </source>
</evidence>
<protein>
    <submittedName>
        <fullName evidence="1">DUF2194 domain-containing protein</fullName>
    </submittedName>
</protein>
<sequence length="616" mass="70135">MNGRIPRFAIFTFGAVILLLAGVLFMNSDHFYSNLPLSPNEKPAEKVSYMNSIHPEKKAGNMKIYLTEPEKGDKLSEGTFFNIKKALEYAKIQYQVIAAEKAGTQKPSPYTLLILTGEDTARWDFNSIERFVNDGGRLFLANRFSDAEWNELLGIKKADGFADEVKGITFSDSFFKGYPDLDSNSNYFSNSMLKTELQPDAKTYMSAGSLPLLWTRDAGSGRVVNWNGTSLQDKSTRGLIVQSISLAFPAFVSGQMGGKVMYIDDFPAPIAEAESKKIRKEYGMAYPEFYKKIWWPDMKEISQNYDFPYTGAIIGTYLDKPRLLTGQLMEMNQKDLLAYGRQLLSINGELALHGYNHEALVTEKEPISTEFGYRYWESQSEMESSLLELRGVQEELFPDQKLKTYVPPSNLLNRSGISALRHTMPDLEVLSSLYTGDPSNGSLIQEFGYDSVYTDLYHFPRINSGYTFTKEDQFQLTDAIANMGVFSHFIHPDDVLDEDRSKNASWESLKGEYVNMQEFLAKNFGYVKGYKQIDAKKRMAAYQEGQWSISYKENGVEIHGYHVPQPSLFYLRLEQGKKLKEGSYPFGKIEERQPGLYLLHMNKPDAVIEWEEASRK</sequence>
<dbReference type="Pfam" id="PF09960">
    <property type="entry name" value="DUF2194"/>
    <property type="match status" value="1"/>
</dbReference>
<evidence type="ECO:0000313" key="2">
    <source>
        <dbReference type="Proteomes" id="UP001377337"/>
    </source>
</evidence>
<organism evidence="1 2">
    <name type="scientific">Metabacillus sediminis</name>
    <dbReference type="NCBI Taxonomy" id="3117746"/>
    <lineage>
        <taxon>Bacteria</taxon>
        <taxon>Bacillati</taxon>
        <taxon>Bacillota</taxon>
        <taxon>Bacilli</taxon>
        <taxon>Bacillales</taxon>
        <taxon>Bacillaceae</taxon>
        <taxon>Metabacillus</taxon>
    </lineage>
</organism>
<reference evidence="1 2" key="1">
    <citation type="submission" date="2024-02" db="EMBL/GenBank/DDBJ databases">
        <title>Seven novel Bacillus-like species.</title>
        <authorList>
            <person name="Liu G."/>
        </authorList>
    </citation>
    <scope>NUCLEOTIDE SEQUENCE [LARGE SCALE GENOMIC DNA]</scope>
    <source>
        <strain evidence="1 2">FJAT-52054</strain>
    </source>
</reference>
<dbReference type="EMBL" id="CP147407">
    <property type="protein sequence ID" value="WXB95915.1"/>
    <property type="molecule type" value="Genomic_DNA"/>
</dbReference>
<dbReference type="InterPro" id="IPR029062">
    <property type="entry name" value="Class_I_gatase-like"/>
</dbReference>
<dbReference type="SUPFAM" id="SSF52317">
    <property type="entry name" value="Class I glutamine amidotransferase-like"/>
    <property type="match status" value="1"/>
</dbReference>
<dbReference type="RefSeq" id="WP_338777631.1">
    <property type="nucleotide sequence ID" value="NZ_CP147407.1"/>
</dbReference>
<proteinExistence type="predicted"/>